<keyword evidence="2" id="KW-1185">Reference proteome</keyword>
<evidence type="ECO:0000313" key="1">
    <source>
        <dbReference type="EMBL" id="KAH9783221.1"/>
    </source>
</evidence>
<protein>
    <submittedName>
        <fullName evidence="1">Uncharacterized protein</fullName>
    </submittedName>
</protein>
<name>A0ACB8MCA9_CITSI</name>
<comment type="caution">
    <text evidence="1">The sequence shown here is derived from an EMBL/GenBank/DDBJ whole genome shotgun (WGS) entry which is preliminary data.</text>
</comment>
<evidence type="ECO:0000313" key="2">
    <source>
        <dbReference type="Proteomes" id="UP000829398"/>
    </source>
</evidence>
<sequence>MASSSLSSSSSRRLRDQWRYKHDVFVTFSGEDIRENFGSYLFAALFRESVKTFRDEQIRRGDEIMPALLQAIEESKISLVIFSKRFAFSRWCLEELVKIIECNKLYQTVIPVFYKVLPSDVRNQLGSFGEAFLEHEKSHDLRPKVGRWRDALREASDLAGWDSNVTRPESKLTDEIVNGVVENLKSFAELMEKELVVLFNRARDKLDNHASSLSNNEDFKQLYCRLDEVLSLLRNAEGYRSYRCWLLCPLFSELRVLTNDVHQLMDNYENSDVTLAKFEGEVKKLDQRLLRFLESVDKHVASYDRYGSASFEQPRPQTTSAAHPYVEDVIDDAYMEDITDDSSPSLNLSRINSTSRFEACLLSIYLQLWPETISATDTCTEDVTVDNSPSLNLSSCNSSSTFKACLLSIYLEAIFKLEIHHDNLEAWRAAFSIVSEFIGITKISFDFKVKKMTVVGDNFDVLSAGTKLNGLCRTELVSFGQAKEPEEGEHDKAESNEANKKEERKLPISFLSRMLHTCEMPQNQSSLRGTDIRAEVPEPNEGQELKIMTTVQRRLVSEQA</sequence>
<organism evidence="1 2">
    <name type="scientific">Citrus sinensis</name>
    <name type="common">Sweet orange</name>
    <name type="synonym">Citrus aurantium var. sinensis</name>
    <dbReference type="NCBI Taxonomy" id="2711"/>
    <lineage>
        <taxon>Eukaryota</taxon>
        <taxon>Viridiplantae</taxon>
        <taxon>Streptophyta</taxon>
        <taxon>Embryophyta</taxon>
        <taxon>Tracheophyta</taxon>
        <taxon>Spermatophyta</taxon>
        <taxon>Magnoliopsida</taxon>
        <taxon>eudicotyledons</taxon>
        <taxon>Gunneridae</taxon>
        <taxon>Pentapetalae</taxon>
        <taxon>rosids</taxon>
        <taxon>malvids</taxon>
        <taxon>Sapindales</taxon>
        <taxon>Rutaceae</taxon>
        <taxon>Aurantioideae</taxon>
        <taxon>Citrus</taxon>
    </lineage>
</organism>
<proteinExistence type="predicted"/>
<gene>
    <name evidence="1" type="ORF">KPL71_009228</name>
</gene>
<accession>A0ACB8MCA9</accession>
<dbReference type="Proteomes" id="UP000829398">
    <property type="component" value="Chromosome 3"/>
</dbReference>
<dbReference type="EMBL" id="CM039172">
    <property type="protein sequence ID" value="KAH9783221.1"/>
    <property type="molecule type" value="Genomic_DNA"/>
</dbReference>
<reference evidence="2" key="1">
    <citation type="journal article" date="2023" name="Hortic. Res.">
        <title>A chromosome-level phased genome enabling allele-level studies in sweet orange: a case study on citrus Huanglongbing tolerance.</title>
        <authorList>
            <person name="Wu B."/>
            <person name="Yu Q."/>
            <person name="Deng Z."/>
            <person name="Duan Y."/>
            <person name="Luo F."/>
            <person name="Gmitter F. Jr."/>
        </authorList>
    </citation>
    <scope>NUCLEOTIDE SEQUENCE [LARGE SCALE GENOMIC DNA]</scope>
    <source>
        <strain evidence="2">cv. Valencia</strain>
    </source>
</reference>